<organism evidence="2">
    <name type="scientific">Brugia timori</name>
    <dbReference type="NCBI Taxonomy" id="42155"/>
    <lineage>
        <taxon>Eukaryota</taxon>
        <taxon>Metazoa</taxon>
        <taxon>Ecdysozoa</taxon>
        <taxon>Nematoda</taxon>
        <taxon>Chromadorea</taxon>
        <taxon>Rhabditida</taxon>
        <taxon>Spirurina</taxon>
        <taxon>Spiruromorpha</taxon>
        <taxon>Filarioidea</taxon>
        <taxon>Onchocercidae</taxon>
        <taxon>Brugia</taxon>
    </lineage>
</organism>
<name>A0A0R3Q5F0_9BILA</name>
<dbReference type="WBParaSite" id="BTMF_0000154501-mRNA-1">
    <property type="protein sequence ID" value="BTMF_0000154501-mRNA-1"/>
    <property type="gene ID" value="BTMF_0000154501"/>
</dbReference>
<evidence type="ECO:0000313" key="2">
    <source>
        <dbReference type="WBParaSite" id="BTMF_0000154501-mRNA-1"/>
    </source>
</evidence>
<reference evidence="2" key="1">
    <citation type="submission" date="2017-02" db="UniProtKB">
        <authorList>
            <consortium name="WormBaseParasite"/>
        </authorList>
    </citation>
    <scope>IDENTIFICATION</scope>
</reference>
<feature type="region of interest" description="Disordered" evidence="1">
    <location>
        <begin position="33"/>
        <end position="67"/>
    </location>
</feature>
<protein>
    <submittedName>
        <fullName evidence="2">Ovule protein</fullName>
    </submittedName>
</protein>
<sequence length="67" mass="7817">LTANKYMSSLPHLLRKKRSKQFPRKIRVINTLPRKNRNSTTEHALIDSTEIHKSINNNMSREGEMGQ</sequence>
<dbReference type="AlphaFoldDB" id="A0A0R3Q5F0"/>
<proteinExistence type="predicted"/>
<accession>A0A0R3Q5F0</accession>
<evidence type="ECO:0000256" key="1">
    <source>
        <dbReference type="SAM" id="MobiDB-lite"/>
    </source>
</evidence>